<dbReference type="CDD" id="cd00580">
    <property type="entry name" value="CHMI"/>
    <property type="match status" value="1"/>
</dbReference>
<reference evidence="1 2" key="1">
    <citation type="submission" date="2009-08" db="EMBL/GenBank/DDBJ databases">
        <title>The draft genome of Rhodobacter sp. SW2.</title>
        <authorList>
            <consortium name="US DOE Joint Genome Institute (JGI-PGF)"/>
            <person name="Lucas S."/>
            <person name="Copeland A."/>
            <person name="Lapidus A."/>
            <person name="Glavina del Rio T."/>
            <person name="Tice H."/>
            <person name="Bruce D."/>
            <person name="Goodwin L."/>
            <person name="Pitluck S."/>
            <person name="Larimer F."/>
            <person name="Land M.L."/>
            <person name="Hauser L."/>
            <person name="Emerson D."/>
        </authorList>
    </citation>
    <scope>NUCLEOTIDE SEQUENCE [LARGE SCALE GENOMIC DNA]</scope>
    <source>
        <strain evidence="1 2">SW2</strain>
    </source>
</reference>
<organism evidence="1 2">
    <name type="scientific">Rhodobacter ferrooxidans</name>
    <dbReference type="NCBI Taxonomy" id="371731"/>
    <lineage>
        <taxon>Bacteria</taxon>
        <taxon>Pseudomonadati</taxon>
        <taxon>Pseudomonadota</taxon>
        <taxon>Alphaproteobacteria</taxon>
        <taxon>Rhodobacterales</taxon>
        <taxon>Rhodobacter group</taxon>
        <taxon>Rhodobacter</taxon>
    </lineage>
</organism>
<dbReference type="RefSeq" id="WP_008027577.1">
    <property type="nucleotide sequence ID" value="NZ_ACYY01000002.1"/>
</dbReference>
<proteinExistence type="predicted"/>
<dbReference type="AlphaFoldDB" id="C8RX99"/>
<evidence type="ECO:0000313" key="2">
    <source>
        <dbReference type="Proteomes" id="UP000010121"/>
    </source>
</evidence>
<dbReference type="STRING" id="371731.Rsw2DRAFT_0427"/>
<dbReference type="OrthoDB" id="9814215at2"/>
<gene>
    <name evidence="1" type="ORF">Rsw2DRAFT_0427</name>
</gene>
<dbReference type="Pfam" id="PF02962">
    <property type="entry name" value="CHMI"/>
    <property type="match status" value="1"/>
</dbReference>
<dbReference type="InterPro" id="IPR014347">
    <property type="entry name" value="Tautomerase/MIF_sf"/>
</dbReference>
<dbReference type="Gene3D" id="3.30.429.10">
    <property type="entry name" value="Macrophage Migration Inhibitory Factor"/>
    <property type="match status" value="1"/>
</dbReference>
<dbReference type="GO" id="GO:0008704">
    <property type="term" value="F:5-carboxymethyl-2-hydroxymuconate delta-isomerase activity"/>
    <property type="evidence" value="ECO:0007669"/>
    <property type="project" value="InterPro"/>
</dbReference>
<comment type="caution">
    <text evidence="1">The sequence shown here is derived from an EMBL/GenBank/DDBJ whole genome shotgun (WGS) entry which is preliminary data.</text>
</comment>
<dbReference type="InterPro" id="IPR004220">
    <property type="entry name" value="5-COMe_2-OHmuconate_Isoase"/>
</dbReference>
<accession>C8RX99</accession>
<dbReference type="SUPFAM" id="SSF55331">
    <property type="entry name" value="Tautomerase/MIF"/>
    <property type="match status" value="1"/>
</dbReference>
<sequence>MPHLTIEYSANLGADSDLAALCARQHAALLASGLVEPGAIRVRALPCPFYAVGDLLAENGFADMVLRMGAGRTAAQLTALGESLMAVAADHFAPQLARPHFALSLEVQEISAHSWKRNAIHPRLRAANA</sequence>
<evidence type="ECO:0000313" key="1">
    <source>
        <dbReference type="EMBL" id="EEW26624.1"/>
    </source>
</evidence>
<protein>
    <submittedName>
        <fullName evidence="1">5-carboxymethyl-2-hydroxymuconate isomerase</fullName>
    </submittedName>
</protein>
<dbReference type="eggNOG" id="COG3232">
    <property type="taxonomic scope" value="Bacteria"/>
</dbReference>
<dbReference type="PANTHER" id="PTHR37950:SF1">
    <property type="entry name" value="4-HYDROXYPHENYLACETATE CATABOLISM PROTEIN"/>
    <property type="match status" value="1"/>
</dbReference>
<name>C8RX99_9RHOB</name>
<keyword evidence="2" id="KW-1185">Reference proteome</keyword>
<dbReference type="EMBL" id="ACYY01000002">
    <property type="protein sequence ID" value="EEW26624.1"/>
    <property type="molecule type" value="Genomic_DNA"/>
</dbReference>
<dbReference type="PANTHER" id="PTHR37950">
    <property type="entry name" value="4-HYDROXYPHENYLACETATE CATABOLISM PROTEIN"/>
    <property type="match status" value="1"/>
</dbReference>
<keyword evidence="1" id="KW-0413">Isomerase</keyword>
<dbReference type="Proteomes" id="UP000010121">
    <property type="component" value="Unassembled WGS sequence"/>
</dbReference>